<evidence type="ECO:0008006" key="5">
    <source>
        <dbReference type="Google" id="ProtNLM"/>
    </source>
</evidence>
<dbReference type="EMBL" id="KZ994567">
    <property type="protein sequence ID" value="RKO92608.1"/>
    <property type="molecule type" value="Genomic_DNA"/>
</dbReference>
<evidence type="ECO:0000256" key="1">
    <source>
        <dbReference type="SAM" id="MobiDB-lite"/>
    </source>
</evidence>
<organism evidence="3 4">
    <name type="scientific">Blyttiomyces helicus</name>
    <dbReference type="NCBI Taxonomy" id="388810"/>
    <lineage>
        <taxon>Eukaryota</taxon>
        <taxon>Fungi</taxon>
        <taxon>Fungi incertae sedis</taxon>
        <taxon>Chytridiomycota</taxon>
        <taxon>Chytridiomycota incertae sedis</taxon>
        <taxon>Chytridiomycetes</taxon>
        <taxon>Chytridiomycetes incertae sedis</taxon>
        <taxon>Blyttiomyces</taxon>
    </lineage>
</organism>
<protein>
    <recommendedName>
        <fullName evidence="5">Galactose oxidase</fullName>
    </recommendedName>
</protein>
<evidence type="ECO:0000256" key="2">
    <source>
        <dbReference type="SAM" id="SignalP"/>
    </source>
</evidence>
<sequence length="256" mass="27410">MHLPPAFPLAFVLLMASAIAQSASTTIPGRYTASLVTAKNYFVFISGQSGIVDKPDLDSDLVNGVVTVPLSNQTAAYVSMSVPASWPTKPLTASTLYDLATCTADVAGAFLYCFGGYNATAISVMDLTSLTWTYQIQTRIPPRGYPSMVTVGSKIYIWSGITGSNQLMSDLWMLDLSTPTLGPPLLINDSATSPGGRVNTCIAPLDPDTFLVYGGGDEIHANFSDQTNIFNSALSKEAGRRTRRDEKELHGHTDDI</sequence>
<feature type="signal peptide" evidence="2">
    <location>
        <begin position="1"/>
        <end position="22"/>
    </location>
</feature>
<dbReference type="InterPro" id="IPR011043">
    <property type="entry name" value="Gal_Oxase/kelch_b-propeller"/>
</dbReference>
<feature type="region of interest" description="Disordered" evidence="1">
    <location>
        <begin position="236"/>
        <end position="256"/>
    </location>
</feature>
<proteinExistence type="predicted"/>
<dbReference type="Gene3D" id="2.120.10.80">
    <property type="entry name" value="Kelch-type beta propeller"/>
    <property type="match status" value="1"/>
</dbReference>
<name>A0A4P9WLU5_9FUNG</name>
<reference evidence="4" key="1">
    <citation type="journal article" date="2018" name="Nat. Microbiol.">
        <title>Leveraging single-cell genomics to expand the fungal tree of life.</title>
        <authorList>
            <person name="Ahrendt S.R."/>
            <person name="Quandt C.A."/>
            <person name="Ciobanu D."/>
            <person name="Clum A."/>
            <person name="Salamov A."/>
            <person name="Andreopoulos B."/>
            <person name="Cheng J.F."/>
            <person name="Woyke T."/>
            <person name="Pelin A."/>
            <person name="Henrissat B."/>
            <person name="Reynolds N.K."/>
            <person name="Benny G.L."/>
            <person name="Smith M.E."/>
            <person name="James T.Y."/>
            <person name="Grigoriev I.V."/>
        </authorList>
    </citation>
    <scope>NUCLEOTIDE SEQUENCE [LARGE SCALE GENOMIC DNA]</scope>
</reference>
<dbReference type="OrthoDB" id="432528at2759"/>
<gene>
    <name evidence="3" type="ORF">BDK51DRAFT_28722</name>
</gene>
<keyword evidence="2" id="KW-0732">Signal</keyword>
<feature type="compositionally biased region" description="Basic and acidic residues" evidence="1">
    <location>
        <begin position="237"/>
        <end position="256"/>
    </location>
</feature>
<keyword evidence="4" id="KW-1185">Reference proteome</keyword>
<dbReference type="SUPFAM" id="SSF50965">
    <property type="entry name" value="Galactose oxidase, central domain"/>
    <property type="match status" value="1"/>
</dbReference>
<dbReference type="Proteomes" id="UP000269721">
    <property type="component" value="Unassembled WGS sequence"/>
</dbReference>
<dbReference type="PANTHER" id="PTHR23244">
    <property type="entry name" value="KELCH REPEAT DOMAIN"/>
    <property type="match status" value="1"/>
</dbReference>
<dbReference type="AlphaFoldDB" id="A0A4P9WLU5"/>
<evidence type="ECO:0000313" key="3">
    <source>
        <dbReference type="EMBL" id="RKO92608.1"/>
    </source>
</evidence>
<evidence type="ECO:0000313" key="4">
    <source>
        <dbReference type="Proteomes" id="UP000269721"/>
    </source>
</evidence>
<feature type="chain" id="PRO_5020998951" description="Galactose oxidase" evidence="2">
    <location>
        <begin position="23"/>
        <end position="256"/>
    </location>
</feature>
<accession>A0A4P9WLU5</accession>
<dbReference type="InterPro" id="IPR015915">
    <property type="entry name" value="Kelch-typ_b-propeller"/>
</dbReference>